<keyword evidence="3" id="KW-1185">Reference proteome</keyword>
<reference evidence="4" key="1">
    <citation type="submission" date="2025-08" db="UniProtKB">
        <authorList>
            <consortium name="RefSeq"/>
        </authorList>
    </citation>
    <scope>IDENTIFICATION</scope>
    <source>
        <tissue evidence="4">Testes</tissue>
    </source>
</reference>
<feature type="chain" id="PRO_5046294189" evidence="2">
    <location>
        <begin position="23"/>
        <end position="109"/>
    </location>
</feature>
<dbReference type="GeneID" id="100373597"/>
<evidence type="ECO:0000256" key="2">
    <source>
        <dbReference type="SAM" id="SignalP"/>
    </source>
</evidence>
<feature type="signal peptide" evidence="2">
    <location>
        <begin position="1"/>
        <end position="22"/>
    </location>
</feature>
<accession>A0ABM0H0U7</accession>
<keyword evidence="2" id="KW-0732">Signal</keyword>
<evidence type="ECO:0000313" key="3">
    <source>
        <dbReference type="Proteomes" id="UP000694865"/>
    </source>
</evidence>
<dbReference type="RefSeq" id="XP_002741694.1">
    <property type="nucleotide sequence ID" value="XM_002741648.1"/>
</dbReference>
<proteinExistence type="predicted"/>
<sequence length="109" mass="11765">MGRLNLLTLVAFSAYLINGVLAYNCPSDYPFPSCPRPNVTSDEETDTVCCYTTDSGYHCCDESLAIWAIVVIVIACLLAVALICGICACCCGFCACMGNYCQRSNYQSV</sequence>
<keyword evidence="1" id="KW-0812">Transmembrane</keyword>
<evidence type="ECO:0000256" key="1">
    <source>
        <dbReference type="SAM" id="Phobius"/>
    </source>
</evidence>
<name>A0ABM0H0U7_SACKO</name>
<organism evidence="3 4">
    <name type="scientific">Saccoglossus kowalevskii</name>
    <name type="common">Acorn worm</name>
    <dbReference type="NCBI Taxonomy" id="10224"/>
    <lineage>
        <taxon>Eukaryota</taxon>
        <taxon>Metazoa</taxon>
        <taxon>Hemichordata</taxon>
        <taxon>Enteropneusta</taxon>
        <taxon>Harrimaniidae</taxon>
        <taxon>Saccoglossus</taxon>
    </lineage>
</organism>
<dbReference type="Proteomes" id="UP000694865">
    <property type="component" value="Unplaced"/>
</dbReference>
<gene>
    <name evidence="4" type="primary">LOC100373597</name>
</gene>
<keyword evidence="1" id="KW-1133">Transmembrane helix</keyword>
<protein>
    <submittedName>
        <fullName evidence="4">Uncharacterized protein LOC100373597</fullName>
    </submittedName>
</protein>
<feature type="transmembrane region" description="Helical" evidence="1">
    <location>
        <begin position="64"/>
        <end position="97"/>
    </location>
</feature>
<keyword evidence="1" id="KW-0472">Membrane</keyword>
<evidence type="ECO:0000313" key="4">
    <source>
        <dbReference type="RefSeq" id="XP_002741694.1"/>
    </source>
</evidence>